<dbReference type="OMA" id="KKEICSY"/>
<feature type="region of interest" description="Disordered" evidence="3">
    <location>
        <begin position="525"/>
        <end position="654"/>
    </location>
</feature>
<reference evidence="4" key="2">
    <citation type="journal article" date="2012" name="Planta">
        <title>CHUP1 mediates actin-based light-induced chloroplast avoidance movement in the moss Physcomitrella patens.</title>
        <authorList>
            <person name="Usami H."/>
            <person name="Maeda T."/>
            <person name="Fujii Y."/>
            <person name="Oikawa K."/>
            <person name="Takahashi F."/>
            <person name="Kagawa T."/>
            <person name="Wada M."/>
            <person name="Kasahara M."/>
        </authorList>
    </citation>
    <scope>NUCLEOTIDE SEQUENCE</scope>
</reference>
<dbReference type="OrthoDB" id="1917273at2759"/>
<evidence type="ECO:0000313" key="6">
    <source>
        <dbReference type="EnsemblPlants" id="Pp3c7_17580V3.1"/>
    </source>
</evidence>
<evidence type="ECO:0000313" key="5">
    <source>
        <dbReference type="EMBL" id="PNR51313.1"/>
    </source>
</evidence>
<feature type="coiled-coil region" evidence="2">
    <location>
        <begin position="732"/>
        <end position="759"/>
    </location>
</feature>
<feature type="region of interest" description="Disordered" evidence="3">
    <location>
        <begin position="1158"/>
        <end position="1180"/>
    </location>
</feature>
<reference evidence="5 7" key="3">
    <citation type="journal article" date="2018" name="Plant J.">
        <title>The Physcomitrella patens chromosome-scale assembly reveals moss genome structure and evolution.</title>
        <authorList>
            <person name="Lang D."/>
            <person name="Ullrich K.K."/>
            <person name="Murat F."/>
            <person name="Fuchs J."/>
            <person name="Jenkins J."/>
            <person name="Haas F.B."/>
            <person name="Piednoel M."/>
            <person name="Gundlach H."/>
            <person name="Van Bel M."/>
            <person name="Meyberg R."/>
            <person name="Vives C."/>
            <person name="Morata J."/>
            <person name="Symeonidi A."/>
            <person name="Hiss M."/>
            <person name="Muchero W."/>
            <person name="Kamisugi Y."/>
            <person name="Saleh O."/>
            <person name="Blanc G."/>
            <person name="Decker E.L."/>
            <person name="van Gessel N."/>
            <person name="Grimwood J."/>
            <person name="Hayes R.D."/>
            <person name="Graham S.W."/>
            <person name="Gunter L.E."/>
            <person name="McDaniel S.F."/>
            <person name="Hoernstein S.N.W."/>
            <person name="Larsson A."/>
            <person name="Li F.W."/>
            <person name="Perroud P.F."/>
            <person name="Phillips J."/>
            <person name="Ranjan P."/>
            <person name="Rokshar D.S."/>
            <person name="Rothfels C.J."/>
            <person name="Schneider L."/>
            <person name="Shu S."/>
            <person name="Stevenson D.W."/>
            <person name="Thummler F."/>
            <person name="Tillich M."/>
            <person name="Villarreal Aguilar J.C."/>
            <person name="Widiez T."/>
            <person name="Wong G.K."/>
            <person name="Wymore A."/>
            <person name="Zhang Y."/>
            <person name="Zimmer A.D."/>
            <person name="Quatrano R.S."/>
            <person name="Mayer K.F.X."/>
            <person name="Goodstein D."/>
            <person name="Casacuberta J.M."/>
            <person name="Vandepoele K."/>
            <person name="Reski R."/>
            <person name="Cuming A.C."/>
            <person name="Tuskan G.A."/>
            <person name="Maumus F."/>
            <person name="Salse J."/>
            <person name="Schmutz J."/>
            <person name="Rensing S.A."/>
        </authorList>
    </citation>
    <scope>NUCLEOTIDE SEQUENCE [LARGE SCALE GENOMIC DNA]</scope>
    <source>
        <strain evidence="6 7">cv. Gransden 2004</strain>
    </source>
</reference>
<keyword evidence="7" id="KW-1185">Reference proteome</keyword>
<feature type="compositionally biased region" description="Basic residues" evidence="3">
    <location>
        <begin position="565"/>
        <end position="580"/>
    </location>
</feature>
<dbReference type="PANTHER" id="PTHR31342">
    <property type="entry name" value="PROTEIN CHUP1, CHLOROPLASTIC"/>
    <property type="match status" value="1"/>
</dbReference>
<dbReference type="EnsemblPlants" id="Pp3c7_17580V3.2">
    <property type="protein sequence ID" value="Pp3c7_17580V3.2"/>
    <property type="gene ID" value="Pp3c7_17580"/>
</dbReference>
<dbReference type="Proteomes" id="UP000006727">
    <property type="component" value="Chromosome 7"/>
</dbReference>
<gene>
    <name evidence="4" type="primary">CHUP1C</name>
    <name evidence="6" type="synonym">LOC112284329</name>
    <name evidence="5" type="ORF">PHYPA_010499</name>
</gene>
<reference evidence="5 7" key="1">
    <citation type="journal article" date="2008" name="Science">
        <title>The Physcomitrella genome reveals evolutionary insights into the conquest of land by plants.</title>
        <authorList>
            <person name="Rensing S."/>
            <person name="Lang D."/>
            <person name="Zimmer A."/>
            <person name="Terry A."/>
            <person name="Salamov A."/>
            <person name="Shapiro H."/>
            <person name="Nishiyama T."/>
            <person name="Perroud P.-F."/>
            <person name="Lindquist E."/>
            <person name="Kamisugi Y."/>
            <person name="Tanahashi T."/>
            <person name="Sakakibara K."/>
            <person name="Fujita T."/>
            <person name="Oishi K."/>
            <person name="Shin-I T."/>
            <person name="Kuroki Y."/>
            <person name="Toyoda A."/>
            <person name="Suzuki Y."/>
            <person name="Hashimoto A."/>
            <person name="Yamaguchi K."/>
            <person name="Sugano A."/>
            <person name="Kohara Y."/>
            <person name="Fujiyama A."/>
            <person name="Anterola A."/>
            <person name="Aoki S."/>
            <person name="Ashton N."/>
            <person name="Barbazuk W.B."/>
            <person name="Barker E."/>
            <person name="Bennetzen J."/>
            <person name="Bezanilla M."/>
            <person name="Blankenship R."/>
            <person name="Cho S.H."/>
            <person name="Dutcher S."/>
            <person name="Estelle M."/>
            <person name="Fawcett J.A."/>
            <person name="Gundlach H."/>
            <person name="Hanada K."/>
            <person name="Heyl A."/>
            <person name="Hicks K.A."/>
            <person name="Hugh J."/>
            <person name="Lohr M."/>
            <person name="Mayer K."/>
            <person name="Melkozernov A."/>
            <person name="Murata T."/>
            <person name="Nelson D."/>
            <person name="Pils B."/>
            <person name="Prigge M."/>
            <person name="Reiss B."/>
            <person name="Renner T."/>
            <person name="Rombauts S."/>
            <person name="Rushton P."/>
            <person name="Sanderfoot A."/>
            <person name="Schween G."/>
            <person name="Shiu S.-H."/>
            <person name="Stueber K."/>
            <person name="Theodoulou F.L."/>
            <person name="Tu H."/>
            <person name="Van de Peer Y."/>
            <person name="Verrier P.J."/>
            <person name="Waters E."/>
            <person name="Wood A."/>
            <person name="Yang L."/>
            <person name="Cove D."/>
            <person name="Cuming A."/>
            <person name="Hasebe M."/>
            <person name="Lucas S."/>
            <person name="Mishler D.B."/>
            <person name="Reski R."/>
            <person name="Grigoriev I."/>
            <person name="Quatrano R.S."/>
            <person name="Boore J.L."/>
        </authorList>
    </citation>
    <scope>NUCLEOTIDE SEQUENCE [LARGE SCALE GENOMIC DNA]</scope>
    <source>
        <strain evidence="6 7">cv. Gransden 2004</strain>
    </source>
</reference>
<feature type="compositionally biased region" description="Basic and acidic residues" evidence="3">
    <location>
        <begin position="581"/>
        <end position="609"/>
    </location>
</feature>
<dbReference type="PANTHER" id="PTHR31342:SF7">
    <property type="entry name" value="PROTEIN CHUP1, CHLOROPLASTIC"/>
    <property type="match status" value="1"/>
</dbReference>
<evidence type="ECO:0000313" key="4">
    <source>
        <dbReference type="EMBL" id="BAL63076.1"/>
    </source>
</evidence>
<name>H3K409_PHYPA</name>
<dbReference type="EMBL" id="AB699240">
    <property type="protein sequence ID" value="BAL63076.1"/>
    <property type="molecule type" value="mRNA"/>
</dbReference>
<sequence>MFVRVGIAVTCSVAAFTLNHLKNNKREDKDEPSEVEYPNQDELHSEEFDHNDDIPDVVSKTPEEEIKRVYLSSSPRKSSAENVGGEEAGGYLLPELESFFTGGLRSPDNFPERDSSGPDTGLSPNLQFNGKRKCKLRVHDRECSKVLQRGNGQTHSEPPYSGHPCSVPLLETYEEAEGSLDTDCTSPQSGPLDDQTVFCKGEGTPGLKVKECLPGRKLDYLEVDANPVDHDVSESCVESKRSLGENFEGSDEACNETIIEMLRITVAELKEREIRLEGELLEYYGLQEREIECFEKKRILEEQAKTIETLKLHIENLEVHSNGLSSMIIQDNIVQKELAVARVKVRELQNQLQEASRQSKEEIMILKQQLSIMESRENEGSRREIELEKKLESLRELEVEVVELRRTSKDIQHQRRDLIIKLSAAESQISRLSNSDENALVTQAEEKADALRKANEDLCRQVEKLLNSRFCEVEELVYLRWVNACLRYELRNLQAPSKKHTALDLNKNLSPKSQSMAKQLMLEHAGHKSQLESGYESTSSESSVPHEPDGVGDLSDQSSELRLGRVSKKPSLIRRLKKWTGRKEDKKNDGGPRDSSSRGSSVDRDRRSPAFDSQSETESNGLLETVIVRNSEGASEISDYGSRDVGNDKAQTETSREEVLINTDTDAARLKLCLPPIHTKLADKELSGVAASFQLMSKSAIGSELDEKYPAFKDRHRAALEREKCIKEKAFLEREKHNKAKAANEREKLSTEKIAIEKEMFLKEQSEPKSEQRVTVTKYTSGNPILTHSSFLRMCDAESRPEVGIVAKRNVEVAKMCPTEVEKRPLRIAKPPPKRSLLSSINVSTPPLGRKVAGPLGPPPPPPPPPPLTPGALCPPPPPPTPGSLIKGSGAEKMQRAPGVVEFYQSLMKRDAKQSLSSPGGTVSNSEARNNIIGEIENRSTHLLAIKADVETQGEFVESLAAEVRAASFSNIEEVVEFVVWLDEELSFLVDERAVLKYFDWPEGKVDALREASFEYRDLKKLQSEVSAFEDKPGLPCDAALLEILKCLEKMEKSVYELLRTRDTAIARYKDFSVPTQWMLDKGLVGKMKEVSVRLAQLYMKRVSGELDKLAGGSDKEPLREFLLVQGVRFAFRVHQFAGGLNSESMAAFEALRQRASQQESPESCLQTSFTPPPSSLGRI</sequence>
<keyword evidence="1 2" id="KW-0175">Coiled coil</keyword>
<dbReference type="AlphaFoldDB" id="H3K409"/>
<evidence type="ECO:0000256" key="3">
    <source>
        <dbReference type="SAM" id="MobiDB-lite"/>
    </source>
</evidence>
<feature type="region of interest" description="Disordered" evidence="3">
    <location>
        <begin position="102"/>
        <end position="128"/>
    </location>
</feature>
<reference evidence="6" key="4">
    <citation type="submission" date="2020-12" db="UniProtKB">
        <authorList>
            <consortium name="EnsemblPlants"/>
        </authorList>
    </citation>
    <scope>IDENTIFICATION</scope>
</reference>
<feature type="compositionally biased region" description="Pro residues" evidence="3">
    <location>
        <begin position="1171"/>
        <end position="1180"/>
    </location>
</feature>
<evidence type="ECO:0000256" key="1">
    <source>
        <dbReference type="ARBA" id="ARBA00023054"/>
    </source>
</evidence>
<dbReference type="EnsemblPlants" id="Pp3c7_17580V3.1">
    <property type="protein sequence ID" value="Pp3c7_17580V3.1"/>
    <property type="gene ID" value="Pp3c7_17580"/>
</dbReference>
<accession>H3K409</accession>
<dbReference type="Gramene" id="Pp3c7_17580V3.1">
    <property type="protein sequence ID" value="Pp3c7_17580V3.1"/>
    <property type="gene ID" value="Pp3c7_17580"/>
</dbReference>
<dbReference type="PaxDb" id="3218-PP1S2_699V6.1"/>
<feature type="region of interest" description="Disordered" evidence="3">
    <location>
        <begin position="825"/>
        <end position="892"/>
    </location>
</feature>
<evidence type="ECO:0000313" key="7">
    <source>
        <dbReference type="Proteomes" id="UP000006727"/>
    </source>
</evidence>
<feature type="compositionally biased region" description="Pro residues" evidence="3">
    <location>
        <begin position="856"/>
        <end position="882"/>
    </location>
</feature>
<organism evidence="4">
    <name type="scientific">Physcomitrium patens</name>
    <name type="common">Spreading-leaved earth moss</name>
    <name type="synonym">Physcomitrella patens</name>
    <dbReference type="NCBI Taxonomy" id="3218"/>
    <lineage>
        <taxon>Eukaryota</taxon>
        <taxon>Viridiplantae</taxon>
        <taxon>Streptophyta</taxon>
        <taxon>Embryophyta</taxon>
        <taxon>Bryophyta</taxon>
        <taxon>Bryophytina</taxon>
        <taxon>Bryopsida</taxon>
        <taxon>Funariidae</taxon>
        <taxon>Funariales</taxon>
        <taxon>Funariaceae</taxon>
        <taxon>Physcomitrium</taxon>
    </lineage>
</organism>
<feature type="compositionally biased region" description="Polar residues" evidence="3">
    <location>
        <begin position="1158"/>
        <end position="1170"/>
    </location>
</feature>
<feature type="coiled-coil region" evidence="2">
    <location>
        <begin position="259"/>
        <end position="468"/>
    </location>
</feature>
<dbReference type="Gramene" id="Pp3c7_17580V3.2">
    <property type="protein sequence ID" value="Pp3c7_17580V3.2"/>
    <property type="gene ID" value="Pp3c7_17580"/>
</dbReference>
<feature type="compositionally biased region" description="Basic and acidic residues" evidence="3">
    <location>
        <begin position="41"/>
        <end position="53"/>
    </location>
</feature>
<dbReference type="EMBL" id="ABEU02000007">
    <property type="protein sequence ID" value="PNR51313.1"/>
    <property type="molecule type" value="Genomic_DNA"/>
</dbReference>
<proteinExistence type="evidence at transcript level"/>
<feature type="compositionally biased region" description="Polar residues" evidence="3">
    <location>
        <begin position="611"/>
        <end position="622"/>
    </location>
</feature>
<feature type="region of interest" description="Disordered" evidence="3">
    <location>
        <begin position="25"/>
        <end position="62"/>
    </location>
</feature>
<evidence type="ECO:0000256" key="2">
    <source>
        <dbReference type="SAM" id="Coils"/>
    </source>
</evidence>
<protein>
    <submittedName>
        <fullName evidence="4">Chloroplast unusual positioning 1C</fullName>
    </submittedName>
</protein>
<feature type="compositionally biased region" description="Basic and acidic residues" evidence="3">
    <location>
        <begin position="641"/>
        <end position="654"/>
    </location>
</feature>
<dbReference type="STRING" id="3218.H3K409"/>
<dbReference type="InterPro" id="IPR040265">
    <property type="entry name" value="CHUP1/IPGA1-like"/>
</dbReference>
<feature type="region of interest" description="Disordered" evidence="3">
    <location>
        <begin position="147"/>
        <end position="167"/>
    </location>
</feature>
<feature type="compositionally biased region" description="Low complexity" evidence="3">
    <location>
        <begin position="532"/>
        <end position="543"/>
    </location>
</feature>
<dbReference type="HOGENOM" id="CLU_006457_1_0_1"/>